<dbReference type="SMART" id="SM00357">
    <property type="entry name" value="CSP"/>
    <property type="match status" value="1"/>
</dbReference>
<dbReference type="GO" id="GO:0043488">
    <property type="term" value="P:regulation of mRNA stability"/>
    <property type="evidence" value="ECO:0007669"/>
    <property type="project" value="TreeGrafter"/>
</dbReference>
<evidence type="ECO:0000256" key="3">
    <source>
        <dbReference type="ARBA" id="ARBA00022553"/>
    </source>
</evidence>
<reference evidence="7" key="1">
    <citation type="submission" date="2015-07" db="EMBL/GenBank/DDBJ databases">
        <authorList>
            <person name="Rodrigo-Torres Lidia"/>
            <person name="Arahal R.David."/>
        </authorList>
    </citation>
    <scope>NUCLEOTIDE SEQUENCE [LARGE SCALE GENOMIC DNA]</scope>
    <source>
        <strain evidence="7">CECT 4801</strain>
    </source>
</reference>
<accession>A0A0M6Y3Q2</accession>
<evidence type="ECO:0000313" key="6">
    <source>
        <dbReference type="EMBL" id="CTQ44732.1"/>
    </source>
</evidence>
<keyword evidence="2" id="KW-0963">Cytoplasm</keyword>
<dbReference type="Proteomes" id="UP000048926">
    <property type="component" value="Unassembled WGS sequence"/>
</dbReference>
<dbReference type="EMBL" id="CXST01000002">
    <property type="protein sequence ID" value="CTQ44732.1"/>
    <property type="molecule type" value="Genomic_DNA"/>
</dbReference>
<keyword evidence="3" id="KW-0597">Phosphoprotein</keyword>
<sequence length="70" mass="7724">MRENGTIKFFNHDRGFGFITPENGSKDVFVHITAFEQAGIGTPVEGAKISFVAEDDRRGRGKQAAQLELL</sequence>
<comment type="subcellular location">
    <subcellularLocation>
        <location evidence="1 4">Cytoplasm</location>
    </subcellularLocation>
</comment>
<dbReference type="GO" id="GO:0005829">
    <property type="term" value="C:cytosol"/>
    <property type="evidence" value="ECO:0007669"/>
    <property type="project" value="UniProtKB-ARBA"/>
</dbReference>
<dbReference type="PANTHER" id="PTHR12962:SF1">
    <property type="entry name" value="COLD SHOCK DOMAIN-CONTAINING PROTEIN CG9705"/>
    <property type="match status" value="1"/>
</dbReference>
<dbReference type="AlphaFoldDB" id="A0A0M6Y3Q2"/>
<dbReference type="PRINTS" id="PR00050">
    <property type="entry name" value="COLDSHOCK"/>
</dbReference>
<dbReference type="PANTHER" id="PTHR12962">
    <property type="entry name" value="CALCIUM-REGULATED HEAT STABLE PROTEIN CRHSP-24-RELATED"/>
    <property type="match status" value="1"/>
</dbReference>
<dbReference type="SUPFAM" id="SSF50249">
    <property type="entry name" value="Nucleic acid-binding proteins"/>
    <property type="match status" value="1"/>
</dbReference>
<dbReference type="InterPro" id="IPR019844">
    <property type="entry name" value="CSD_CS"/>
</dbReference>
<dbReference type="CDD" id="cd04458">
    <property type="entry name" value="CSP_CDS"/>
    <property type="match status" value="1"/>
</dbReference>
<protein>
    <recommendedName>
        <fullName evidence="5">CSD domain-containing protein</fullName>
    </recommendedName>
</protein>
<dbReference type="InterPro" id="IPR002059">
    <property type="entry name" value="CSP_DNA-bd"/>
</dbReference>
<name>A0A0M6Y3Q2_9HYPH</name>
<dbReference type="RefSeq" id="WP_006934329.1">
    <property type="nucleotide sequence ID" value="NZ_CP045617.1"/>
</dbReference>
<dbReference type="Pfam" id="PF00313">
    <property type="entry name" value="CSD"/>
    <property type="match status" value="1"/>
</dbReference>
<keyword evidence="7" id="KW-1185">Reference proteome</keyword>
<dbReference type="PIRSF" id="PIRSF002599">
    <property type="entry name" value="Cold_shock_A"/>
    <property type="match status" value="1"/>
</dbReference>
<dbReference type="GeneID" id="68846466"/>
<dbReference type="KEGG" id="lagg:B0E33_07370"/>
<proteinExistence type="predicted"/>
<dbReference type="PROSITE" id="PS00352">
    <property type="entry name" value="CSD_1"/>
    <property type="match status" value="1"/>
</dbReference>
<dbReference type="PROSITE" id="PS51857">
    <property type="entry name" value="CSD_2"/>
    <property type="match status" value="1"/>
</dbReference>
<evidence type="ECO:0000256" key="2">
    <source>
        <dbReference type="ARBA" id="ARBA00022490"/>
    </source>
</evidence>
<organism evidence="6 7">
    <name type="scientific">Roseibium aggregatum</name>
    <dbReference type="NCBI Taxonomy" id="187304"/>
    <lineage>
        <taxon>Bacteria</taxon>
        <taxon>Pseudomonadati</taxon>
        <taxon>Pseudomonadota</taxon>
        <taxon>Alphaproteobacteria</taxon>
        <taxon>Hyphomicrobiales</taxon>
        <taxon>Stappiaceae</taxon>
        <taxon>Roseibium</taxon>
    </lineage>
</organism>
<dbReference type="InterPro" id="IPR011129">
    <property type="entry name" value="CSD"/>
</dbReference>
<dbReference type="Gene3D" id="2.40.50.140">
    <property type="entry name" value="Nucleic acid-binding proteins"/>
    <property type="match status" value="1"/>
</dbReference>
<dbReference type="OrthoDB" id="9801074at2"/>
<evidence type="ECO:0000259" key="5">
    <source>
        <dbReference type="PROSITE" id="PS51857"/>
    </source>
</evidence>
<dbReference type="GO" id="GO:0003730">
    <property type="term" value="F:mRNA 3'-UTR binding"/>
    <property type="evidence" value="ECO:0007669"/>
    <property type="project" value="TreeGrafter"/>
</dbReference>
<dbReference type="InterPro" id="IPR052069">
    <property type="entry name" value="Ca-reg_mRNA-binding_domain"/>
</dbReference>
<evidence type="ECO:0000256" key="4">
    <source>
        <dbReference type="RuleBase" id="RU000408"/>
    </source>
</evidence>
<evidence type="ECO:0000256" key="1">
    <source>
        <dbReference type="ARBA" id="ARBA00004496"/>
    </source>
</evidence>
<dbReference type="STRING" id="187304.B0E33_07370"/>
<gene>
    <name evidence="6" type="primary">cspA_3</name>
    <name evidence="6" type="ORF">LAL4801_03178</name>
</gene>
<dbReference type="InterPro" id="IPR012340">
    <property type="entry name" value="NA-bd_OB-fold"/>
</dbReference>
<evidence type="ECO:0000313" key="7">
    <source>
        <dbReference type="Proteomes" id="UP000048926"/>
    </source>
</evidence>
<feature type="domain" description="CSD" evidence="5">
    <location>
        <begin position="2"/>
        <end position="69"/>
    </location>
</feature>
<dbReference type="InterPro" id="IPR012156">
    <property type="entry name" value="Cold_shock_CspA"/>
</dbReference>